<dbReference type="GO" id="GO:0005886">
    <property type="term" value="C:plasma membrane"/>
    <property type="evidence" value="ECO:0007669"/>
    <property type="project" value="UniProtKB-SubCell"/>
</dbReference>
<evidence type="ECO:0000313" key="9">
    <source>
        <dbReference type="EMBL" id="HIS31080.1"/>
    </source>
</evidence>
<dbReference type="GO" id="GO:0015744">
    <property type="term" value="P:succinate transport"/>
    <property type="evidence" value="ECO:0007669"/>
    <property type="project" value="TreeGrafter"/>
</dbReference>
<evidence type="ECO:0000259" key="8">
    <source>
        <dbReference type="Pfam" id="PF06738"/>
    </source>
</evidence>
<keyword evidence="5 7" id="KW-0472">Membrane</keyword>
<keyword evidence="2" id="KW-1003">Cell membrane</keyword>
<name>A0A9D1ESB9_9FIRM</name>
<feature type="transmembrane region" description="Helical" evidence="7">
    <location>
        <begin position="232"/>
        <end position="255"/>
    </location>
</feature>
<dbReference type="PANTHER" id="PTHR34390:SF2">
    <property type="entry name" value="SUCCINATE TRANSPORTER SUBUNIT YJJP-RELATED"/>
    <property type="match status" value="1"/>
</dbReference>
<keyword evidence="4 7" id="KW-1133">Transmembrane helix</keyword>
<feature type="transmembrane region" description="Helical" evidence="7">
    <location>
        <begin position="194"/>
        <end position="212"/>
    </location>
</feature>
<evidence type="ECO:0000256" key="3">
    <source>
        <dbReference type="ARBA" id="ARBA00022692"/>
    </source>
</evidence>
<protein>
    <submittedName>
        <fullName evidence="9">Threonine/serine exporter family protein</fullName>
    </submittedName>
</protein>
<dbReference type="Proteomes" id="UP000823935">
    <property type="component" value="Unassembled WGS sequence"/>
</dbReference>
<evidence type="ECO:0000256" key="4">
    <source>
        <dbReference type="ARBA" id="ARBA00022989"/>
    </source>
</evidence>
<dbReference type="PANTHER" id="PTHR34390">
    <property type="entry name" value="UPF0442 PROTEIN YJJB-RELATED"/>
    <property type="match status" value="1"/>
</dbReference>
<keyword evidence="3 7" id="KW-0812">Transmembrane</keyword>
<gene>
    <name evidence="9" type="ORF">IAB44_05950</name>
</gene>
<dbReference type="EMBL" id="DVIQ01000027">
    <property type="protein sequence ID" value="HIS31080.1"/>
    <property type="molecule type" value="Genomic_DNA"/>
</dbReference>
<dbReference type="AlphaFoldDB" id="A0A9D1ESB9"/>
<evidence type="ECO:0000256" key="2">
    <source>
        <dbReference type="ARBA" id="ARBA00022475"/>
    </source>
</evidence>
<reference evidence="9" key="2">
    <citation type="journal article" date="2021" name="PeerJ">
        <title>Extensive microbial diversity within the chicken gut microbiome revealed by metagenomics and culture.</title>
        <authorList>
            <person name="Gilroy R."/>
            <person name="Ravi A."/>
            <person name="Getino M."/>
            <person name="Pursley I."/>
            <person name="Horton D.L."/>
            <person name="Alikhan N.F."/>
            <person name="Baker D."/>
            <person name="Gharbi K."/>
            <person name="Hall N."/>
            <person name="Watson M."/>
            <person name="Adriaenssens E.M."/>
            <person name="Foster-Nyarko E."/>
            <person name="Jarju S."/>
            <person name="Secka A."/>
            <person name="Antonio M."/>
            <person name="Oren A."/>
            <person name="Chaudhuri R.R."/>
            <person name="La Ragione R."/>
            <person name="Hildebrand F."/>
            <person name="Pallen M.J."/>
        </authorList>
    </citation>
    <scope>NUCLEOTIDE SEQUENCE</scope>
    <source>
        <strain evidence="9">CHK190-19873</strain>
    </source>
</reference>
<evidence type="ECO:0000256" key="7">
    <source>
        <dbReference type="SAM" id="Phobius"/>
    </source>
</evidence>
<sequence>MDYKLLLDTAVLAGKLMLSSGAEIYRVEDTICRILDKSGFKTREAFVMSTGFMVTLDDPKFDSMTVVRRVYDRDTNLYVISMVNTVSREFCSGQIDLKTAFHRLKHMETGQYTSWQKDLAAVGVSAMFAVVFGGAIQDVFGAAVAGVLLVLIGRLSNHLLLNGFMQTMLSSAAMAAAAAGLAGIPSLSISMDMVIVSAIMPIVPGAAITTALRDTLQGDYVSGGAKALEAFVKAAAIAIGVGFGIVLTGGGRLWMG</sequence>
<reference evidence="9" key="1">
    <citation type="submission" date="2020-10" db="EMBL/GenBank/DDBJ databases">
        <authorList>
            <person name="Gilroy R."/>
        </authorList>
    </citation>
    <scope>NUCLEOTIDE SEQUENCE</scope>
    <source>
        <strain evidence="9">CHK190-19873</strain>
    </source>
</reference>
<dbReference type="GO" id="GO:0022857">
    <property type="term" value="F:transmembrane transporter activity"/>
    <property type="evidence" value="ECO:0007669"/>
    <property type="project" value="InterPro"/>
</dbReference>
<evidence type="ECO:0000256" key="1">
    <source>
        <dbReference type="ARBA" id="ARBA00004651"/>
    </source>
</evidence>
<comment type="caution">
    <text evidence="9">The sequence shown here is derived from an EMBL/GenBank/DDBJ whole genome shotgun (WGS) entry which is preliminary data.</text>
</comment>
<evidence type="ECO:0000256" key="6">
    <source>
        <dbReference type="ARBA" id="ARBA00034125"/>
    </source>
</evidence>
<evidence type="ECO:0000313" key="10">
    <source>
        <dbReference type="Proteomes" id="UP000823935"/>
    </source>
</evidence>
<feature type="transmembrane region" description="Helical" evidence="7">
    <location>
        <begin position="164"/>
        <end position="182"/>
    </location>
</feature>
<evidence type="ECO:0000256" key="5">
    <source>
        <dbReference type="ARBA" id="ARBA00023136"/>
    </source>
</evidence>
<feature type="domain" description="Threonine/serine exporter-like N-terminal" evidence="8">
    <location>
        <begin position="9"/>
        <end position="247"/>
    </location>
</feature>
<dbReference type="Pfam" id="PF06738">
    <property type="entry name" value="ThrE"/>
    <property type="match status" value="1"/>
</dbReference>
<accession>A0A9D1ESB9</accession>
<proteinExistence type="inferred from homology"/>
<organism evidence="9 10">
    <name type="scientific">Candidatus Limivivens intestinipullorum</name>
    <dbReference type="NCBI Taxonomy" id="2840858"/>
    <lineage>
        <taxon>Bacteria</taxon>
        <taxon>Bacillati</taxon>
        <taxon>Bacillota</taxon>
        <taxon>Clostridia</taxon>
        <taxon>Lachnospirales</taxon>
        <taxon>Lachnospiraceae</taxon>
        <taxon>Lachnospiraceae incertae sedis</taxon>
        <taxon>Candidatus Limivivens</taxon>
    </lineage>
</organism>
<dbReference type="InterPro" id="IPR050539">
    <property type="entry name" value="ThrE_Dicarb/AminoAcid_Exp"/>
</dbReference>
<comment type="subcellular location">
    <subcellularLocation>
        <location evidence="1">Cell membrane</location>
        <topology evidence="1">Multi-pass membrane protein</topology>
    </subcellularLocation>
</comment>
<dbReference type="InterPro" id="IPR010619">
    <property type="entry name" value="ThrE-like_N"/>
</dbReference>
<comment type="similarity">
    <text evidence="6">Belongs to the ThrE exporter (TC 2.A.79) family.</text>
</comment>
<feature type="transmembrane region" description="Helical" evidence="7">
    <location>
        <begin position="119"/>
        <end position="152"/>
    </location>
</feature>